<protein>
    <submittedName>
        <fullName evidence="1">Uncharacterized protein</fullName>
    </submittedName>
</protein>
<evidence type="ECO:0000313" key="2">
    <source>
        <dbReference type="Proteomes" id="UP001482620"/>
    </source>
</evidence>
<gene>
    <name evidence="1" type="ORF">ILYODFUR_028553</name>
</gene>
<comment type="caution">
    <text evidence="1">The sequence shown here is derived from an EMBL/GenBank/DDBJ whole genome shotgun (WGS) entry which is preliminary data.</text>
</comment>
<dbReference type="EMBL" id="JAHRIQ010108187">
    <property type="protein sequence ID" value="MEQ2256868.1"/>
    <property type="molecule type" value="Genomic_DNA"/>
</dbReference>
<organism evidence="1 2">
    <name type="scientific">Ilyodon furcidens</name>
    <name type="common">goldbreast splitfin</name>
    <dbReference type="NCBI Taxonomy" id="33524"/>
    <lineage>
        <taxon>Eukaryota</taxon>
        <taxon>Metazoa</taxon>
        <taxon>Chordata</taxon>
        <taxon>Craniata</taxon>
        <taxon>Vertebrata</taxon>
        <taxon>Euteleostomi</taxon>
        <taxon>Actinopterygii</taxon>
        <taxon>Neopterygii</taxon>
        <taxon>Teleostei</taxon>
        <taxon>Neoteleostei</taxon>
        <taxon>Acanthomorphata</taxon>
        <taxon>Ovalentaria</taxon>
        <taxon>Atherinomorphae</taxon>
        <taxon>Cyprinodontiformes</taxon>
        <taxon>Goodeidae</taxon>
        <taxon>Ilyodon</taxon>
    </lineage>
</organism>
<accession>A0ABV0VJI7</accession>
<evidence type="ECO:0000313" key="1">
    <source>
        <dbReference type="EMBL" id="MEQ2256868.1"/>
    </source>
</evidence>
<proteinExistence type="predicted"/>
<name>A0ABV0VJI7_9TELE</name>
<keyword evidence="2" id="KW-1185">Reference proteome</keyword>
<sequence length="106" mass="12119">MSLIQTSLRDSWTAPAERMMGNAVSFVENVLGELYFVVLQVEQKAGLSGLFLHVPHVLNTDFQCKLQMERRLDPDSSCWFAPLRSEGFSCSMAPQEDKHNIWKQMI</sequence>
<dbReference type="Proteomes" id="UP001482620">
    <property type="component" value="Unassembled WGS sequence"/>
</dbReference>
<reference evidence="1 2" key="1">
    <citation type="submission" date="2021-06" db="EMBL/GenBank/DDBJ databases">
        <authorList>
            <person name="Palmer J.M."/>
        </authorList>
    </citation>
    <scope>NUCLEOTIDE SEQUENCE [LARGE SCALE GENOMIC DNA]</scope>
    <source>
        <strain evidence="2">if_2019</strain>
        <tissue evidence="1">Muscle</tissue>
    </source>
</reference>